<keyword evidence="2 7" id="KW-0813">Transport</keyword>
<comment type="caution">
    <text evidence="9">The sequence shown here is derived from an EMBL/GenBank/DDBJ whole genome shotgun (WGS) entry which is preliminary data.</text>
</comment>
<dbReference type="EMBL" id="JAHZIK010001153">
    <property type="protein sequence ID" value="MBW7458323.1"/>
    <property type="molecule type" value="Genomic_DNA"/>
</dbReference>
<dbReference type="SUPFAM" id="SSF161098">
    <property type="entry name" value="MetI-like"/>
    <property type="match status" value="1"/>
</dbReference>
<feature type="transmembrane region" description="Helical" evidence="7">
    <location>
        <begin position="76"/>
        <end position="98"/>
    </location>
</feature>
<feature type="transmembrane region" description="Helical" evidence="7">
    <location>
        <begin position="12"/>
        <end position="33"/>
    </location>
</feature>
<keyword evidence="10" id="KW-1185">Reference proteome</keyword>
<feature type="domain" description="ABC transmembrane type-1" evidence="8">
    <location>
        <begin position="72"/>
        <end position="238"/>
    </location>
</feature>
<evidence type="ECO:0000256" key="7">
    <source>
        <dbReference type="RuleBase" id="RU363032"/>
    </source>
</evidence>
<evidence type="ECO:0000256" key="6">
    <source>
        <dbReference type="ARBA" id="ARBA00023136"/>
    </source>
</evidence>
<evidence type="ECO:0000256" key="5">
    <source>
        <dbReference type="ARBA" id="ARBA00022989"/>
    </source>
</evidence>
<name>A0ABS7CBS1_9BACL</name>
<keyword evidence="3" id="KW-1003">Cell membrane</keyword>
<organism evidence="9 10">
    <name type="scientific">Paenibacillus sepulcri</name>
    <dbReference type="NCBI Taxonomy" id="359917"/>
    <lineage>
        <taxon>Bacteria</taxon>
        <taxon>Bacillati</taxon>
        <taxon>Bacillota</taxon>
        <taxon>Bacilli</taxon>
        <taxon>Bacillales</taxon>
        <taxon>Paenibacillaceae</taxon>
        <taxon>Paenibacillus</taxon>
    </lineage>
</organism>
<sequence length="238" mass="27084">MKRWQSSLLFDAANYLFMLALIFIMFYPFLYIVSYSLSTPSRLPEGLLFWPAGFSADSYRAALENPDMLHGILVSALRTVIGPLVMVAVTSMVAYALTRQDLVGVKFFRKFFVLTMYFSSGLIPMYILAQTLHLTGSFWVYILPEAVVIFYMILIKTYIESLPRELEESALIDGANDLYLYWRIIFPVCAPVMAAVTLFAAVQQWNSFIDTEIYNAMSPENHTLQYLLYLTVSAQSGS</sequence>
<dbReference type="PANTHER" id="PTHR43744">
    <property type="entry name" value="ABC TRANSPORTER PERMEASE PROTEIN MG189-RELATED-RELATED"/>
    <property type="match status" value="1"/>
</dbReference>
<evidence type="ECO:0000256" key="4">
    <source>
        <dbReference type="ARBA" id="ARBA00022692"/>
    </source>
</evidence>
<accession>A0ABS7CBS1</accession>
<dbReference type="CDD" id="cd06261">
    <property type="entry name" value="TM_PBP2"/>
    <property type="match status" value="1"/>
</dbReference>
<feature type="transmembrane region" description="Helical" evidence="7">
    <location>
        <begin position="180"/>
        <end position="202"/>
    </location>
</feature>
<evidence type="ECO:0000256" key="3">
    <source>
        <dbReference type="ARBA" id="ARBA00022475"/>
    </source>
</evidence>
<protein>
    <submittedName>
        <fullName evidence="9">Carbohydrate ABC transporter permease</fullName>
    </submittedName>
</protein>
<reference evidence="9 10" key="1">
    <citation type="submission" date="2021-07" db="EMBL/GenBank/DDBJ databases">
        <title>Paenibacillus radiodurans sp. nov., isolated from the southeastern edge of Tengger Desert.</title>
        <authorList>
            <person name="Zhang G."/>
        </authorList>
    </citation>
    <scope>NUCLEOTIDE SEQUENCE [LARGE SCALE GENOMIC DNA]</scope>
    <source>
        <strain evidence="9 10">CCM 7311</strain>
    </source>
</reference>
<keyword evidence="5 7" id="KW-1133">Transmembrane helix</keyword>
<dbReference type="InterPro" id="IPR000515">
    <property type="entry name" value="MetI-like"/>
</dbReference>
<dbReference type="PROSITE" id="PS50928">
    <property type="entry name" value="ABC_TM1"/>
    <property type="match status" value="1"/>
</dbReference>
<dbReference type="PANTHER" id="PTHR43744:SF9">
    <property type="entry name" value="POLYGALACTURONAN_RHAMNOGALACTURONAN TRANSPORT SYSTEM PERMEASE PROTEIN YTCP"/>
    <property type="match status" value="1"/>
</dbReference>
<proteinExistence type="inferred from homology"/>
<evidence type="ECO:0000256" key="2">
    <source>
        <dbReference type="ARBA" id="ARBA00022448"/>
    </source>
</evidence>
<evidence type="ECO:0000313" key="10">
    <source>
        <dbReference type="Proteomes" id="UP001519887"/>
    </source>
</evidence>
<dbReference type="Pfam" id="PF00528">
    <property type="entry name" value="BPD_transp_1"/>
    <property type="match status" value="1"/>
</dbReference>
<dbReference type="Gene3D" id="1.10.3720.10">
    <property type="entry name" value="MetI-like"/>
    <property type="match status" value="1"/>
</dbReference>
<feature type="transmembrane region" description="Helical" evidence="7">
    <location>
        <begin position="110"/>
        <end position="132"/>
    </location>
</feature>
<comment type="subcellular location">
    <subcellularLocation>
        <location evidence="1 7">Cell membrane</location>
        <topology evidence="1 7">Multi-pass membrane protein</topology>
    </subcellularLocation>
</comment>
<feature type="non-terminal residue" evidence="9">
    <location>
        <position position="238"/>
    </location>
</feature>
<feature type="transmembrane region" description="Helical" evidence="7">
    <location>
        <begin position="138"/>
        <end position="159"/>
    </location>
</feature>
<keyword evidence="6 7" id="KW-0472">Membrane</keyword>
<dbReference type="Proteomes" id="UP001519887">
    <property type="component" value="Unassembled WGS sequence"/>
</dbReference>
<gene>
    <name evidence="9" type="ORF">K0U00_30215</name>
</gene>
<comment type="similarity">
    <text evidence="7">Belongs to the binding-protein-dependent transport system permease family.</text>
</comment>
<evidence type="ECO:0000256" key="1">
    <source>
        <dbReference type="ARBA" id="ARBA00004651"/>
    </source>
</evidence>
<keyword evidence="4 7" id="KW-0812">Transmembrane</keyword>
<evidence type="ECO:0000313" key="9">
    <source>
        <dbReference type="EMBL" id="MBW7458323.1"/>
    </source>
</evidence>
<dbReference type="InterPro" id="IPR035906">
    <property type="entry name" value="MetI-like_sf"/>
</dbReference>
<evidence type="ECO:0000259" key="8">
    <source>
        <dbReference type="PROSITE" id="PS50928"/>
    </source>
</evidence>